<dbReference type="Gene3D" id="1.20.1600.10">
    <property type="entry name" value="Outer membrane efflux proteins (OEP)"/>
    <property type="match status" value="1"/>
</dbReference>
<dbReference type="PANTHER" id="PTHR30203">
    <property type="entry name" value="OUTER MEMBRANE CATION EFFLUX PROTEIN"/>
    <property type="match status" value="1"/>
</dbReference>
<comment type="caution">
    <text evidence="3">The sequence shown here is derived from an EMBL/GenBank/DDBJ whole genome shotgun (WGS) entry which is preliminary data.</text>
</comment>
<dbReference type="GO" id="GO:0009279">
    <property type="term" value="C:cell outer membrane"/>
    <property type="evidence" value="ECO:0007669"/>
    <property type="project" value="UniProtKB-SubCell"/>
</dbReference>
<keyword evidence="2" id="KW-0998">Cell outer membrane</keyword>
<evidence type="ECO:0000313" key="4">
    <source>
        <dbReference type="Proteomes" id="UP000216020"/>
    </source>
</evidence>
<keyword evidence="2" id="KW-0472">Membrane</keyword>
<dbReference type="GO" id="GO:0015562">
    <property type="term" value="F:efflux transmembrane transporter activity"/>
    <property type="evidence" value="ECO:0007669"/>
    <property type="project" value="InterPro"/>
</dbReference>
<comment type="subcellular location">
    <subcellularLocation>
        <location evidence="2">Cell outer membrane</location>
        <topology evidence="2">Peripheral membrane protein</topology>
    </subcellularLocation>
</comment>
<comment type="similarity">
    <text evidence="1 2">Belongs to the outer membrane factor (OMF) (TC 1.B.17) family.</text>
</comment>
<dbReference type="RefSeq" id="WP_094855204.1">
    <property type="nucleotide sequence ID" value="NZ_NEVM01000005.1"/>
</dbReference>
<name>A0A261S0W6_9BORD</name>
<dbReference type="GO" id="GO:0031640">
    <property type="term" value="P:killing of cells of another organism"/>
    <property type="evidence" value="ECO:0007669"/>
    <property type="project" value="UniProtKB-KW"/>
</dbReference>
<accession>A0A261S0W6</accession>
<keyword evidence="4" id="KW-1185">Reference proteome</keyword>
<dbReference type="OrthoDB" id="8553524at2"/>
<keyword evidence="2" id="KW-0354">Hemolysis</keyword>
<sequence length="522" mass="53847">MSRPEPRARPACPILLAAVLGLGGCATSSIDLAPARSDGAWQPGTDENGEILAAPPSLLAGKGRAYTLPANRTLAQLPPAAALDPAHDYDLPELIDLAQSSNPRAFIAWDAARNAALAVGIGKSAYLPYLAATAMGGYIGGHGSGSASFSGESSSSSSRSTLHAGVAALSLQWLLFDFGGRDARVQAAEQAAVAANVALTGVHQRIIHEVSVAYYQYDAARARTGNFRRTLADAGVLLAAAQARYKRGVGTVIETAQAEQNVAQARLALVSSQGVESDAYLGLVTALGISPLSKPRIAALPDRPLPPDLDVSVDVYVAGALARRPDVLGAYAAMKAEQARARAAESAFLPKIFLSASTSYNASRSSIDAIPAVGQQSATVNLDNRRFGSSVLLGVTVPIYDGGLRSAVLMQARNDAASAEHRLARTRDEAARQIVAGRNALRTSLASHEAAAALMKAARTTYDAALAAYRNGVGTLTEATQAQDRILLAENACTDSYRGALSAIAGLALATGEVDAPSAASP</sequence>
<dbReference type="Proteomes" id="UP000216020">
    <property type="component" value="Unassembled WGS sequence"/>
</dbReference>
<reference evidence="4" key="1">
    <citation type="submission" date="2017-05" db="EMBL/GenBank/DDBJ databases">
        <title>Complete and WGS of Bordetella genogroups.</title>
        <authorList>
            <person name="Spilker T."/>
            <person name="Lipuma J."/>
        </authorList>
    </citation>
    <scope>NUCLEOTIDE SEQUENCE [LARGE SCALE GENOMIC DNA]</scope>
    <source>
        <strain evidence="4">AU16122</strain>
    </source>
</reference>
<proteinExistence type="inferred from homology"/>
<comment type="function">
    <text evidence="2">CyaE is necessary for transport of calmodulin-sensitive adenylate cyclase-hemolysin (cyclolysin).</text>
</comment>
<dbReference type="PIRSF" id="PIRSF001892">
    <property type="entry name" value="CyaE"/>
    <property type="match status" value="1"/>
</dbReference>
<dbReference type="PROSITE" id="PS51257">
    <property type="entry name" value="PROKAR_LIPOPROTEIN"/>
    <property type="match status" value="1"/>
</dbReference>
<dbReference type="PANTHER" id="PTHR30203:SF29">
    <property type="entry name" value="PROTEIN CYAE"/>
    <property type="match status" value="1"/>
</dbReference>
<evidence type="ECO:0000313" key="3">
    <source>
        <dbReference type="EMBL" id="OZI30781.1"/>
    </source>
</evidence>
<evidence type="ECO:0000256" key="2">
    <source>
        <dbReference type="PIRNR" id="PIRNR001892"/>
    </source>
</evidence>
<dbReference type="AlphaFoldDB" id="A0A261S0W6"/>
<dbReference type="InterPro" id="IPR003423">
    <property type="entry name" value="OMP_efflux"/>
</dbReference>
<evidence type="ECO:0000256" key="1">
    <source>
        <dbReference type="ARBA" id="ARBA00007613"/>
    </source>
</evidence>
<dbReference type="InterPro" id="IPR028351">
    <property type="entry name" value="CyaE"/>
</dbReference>
<protein>
    <recommendedName>
        <fullName evidence="2">Protein CyaE</fullName>
    </recommendedName>
</protein>
<keyword evidence="2" id="KW-0204">Cytolysis</keyword>
<dbReference type="EMBL" id="NEVM01000005">
    <property type="protein sequence ID" value="OZI30781.1"/>
    <property type="molecule type" value="Genomic_DNA"/>
</dbReference>
<organism evidence="3 4">
    <name type="scientific">Bordetella genomosp. 10</name>
    <dbReference type="NCBI Taxonomy" id="1416804"/>
    <lineage>
        <taxon>Bacteria</taxon>
        <taxon>Pseudomonadati</taxon>
        <taxon>Pseudomonadota</taxon>
        <taxon>Betaproteobacteria</taxon>
        <taxon>Burkholderiales</taxon>
        <taxon>Alcaligenaceae</taxon>
        <taxon>Bordetella</taxon>
    </lineage>
</organism>
<keyword evidence="2" id="KW-0813">Transport</keyword>
<dbReference type="InterPro" id="IPR010131">
    <property type="entry name" value="MdtP/NodT-like"/>
</dbReference>
<dbReference type="SUPFAM" id="SSF56954">
    <property type="entry name" value="Outer membrane efflux proteins (OEP)"/>
    <property type="match status" value="1"/>
</dbReference>
<dbReference type="Pfam" id="PF02321">
    <property type="entry name" value="OEP"/>
    <property type="match status" value="2"/>
</dbReference>
<gene>
    <name evidence="3" type="ORF">CAL29_22615</name>
</gene>